<gene>
    <name evidence="2" type="ORF">PR048_009893</name>
</gene>
<dbReference type="Proteomes" id="UP001159363">
    <property type="component" value="Chromosome 3"/>
</dbReference>
<evidence type="ECO:0000313" key="2">
    <source>
        <dbReference type="EMBL" id="KAJ8890385.1"/>
    </source>
</evidence>
<sequence length="1087" mass="122936">MTLQVAAGDPRPSNAPILSRYCLYKHMDTYLGQWLLFEHCVACALQPGRCVAALSPECGGSGVPQRERKREQAPLHKEQSDYLTMEELRKNGYNGRLPPDFPPKDHVRVKLAKDKNGNGAMNWYRPPVGSFGFSHIRNVADVAFGRGIFSWNYHLFLPLYSTTAPPSPHFVFDNTKFFACKHLPKSTRVVPTSVPRDNGPSCRDKEKSKAPKFKGKFDSSENDGDDFCPELENGDKGCMPFSMPTHLSSTTLLQCQRFEMQSTAQSGDNALVMRGSEPLIAPMLLGLKHGGKLQAGAALRGAAAPYPEYGRGAAQWRERETEQAPLSKEHYDYLAMEELRKKGQHIKFPPDISPEDRARFRMAKERAAVSSAFTVTTNSSEALLIVYFQQRERETEQAPLSKEHYDYLAMEELRKKGQHIKFPPDISPEDRARFRMAKERAAVSSAFTVTTNSSEALLIVYFQNFPFPGYGRGAAERRERETEQAPLSKEHYDYLAMEELRKKGQHIKFPPDISPEDRARFRMAKEIAAVSSAFTVTTNSSEALLIVYFQQRERETEQAPLSKEHYDYLAMEELRKKGQHIKFPPDISPEDRARFRMAKERAAVSSAFTVTTDFSEALLIVYFQAIPPPHANKAYPSLMKKHEWGSDMSWHVRYHAVVRPKWFFETIDLPFPEYGRGAAQRRERETEQAPLSKEHYDYLAMEELRKKGQHIKFPPDISPEDRARFRMANERAAVSSAFTVTTNSSEALLIVYFQAIPPPRRSVQKNSWDVHFGRRHMEKDAFCLSALPSYWCAITQHGLIPRLLEGIPAYRGLAMRAPDCDNWLPWLPFACDVVFRQAALNLSVVIRYAVSTVGVADTLFAVRDTRNSFKHSAAVVRITARQLFCYRLFTIKTLCSGHHSDRGQEIALHLMRNVWFDLLGKATFYWGRCGQKSVNISVISTSLNPGISLQLPFHFSFSSLQSTSGLAFISAHPKAPSNGLSIRLPAGFLGVLPFPHPCIPVPFHYKVSFHVIFGDDGHLRIPAGKPVTRRRGREAHAETKHVTPRLGETVSALTPLENAERGTAIPLNWVVLLRACNDEVLSHMEAN</sequence>
<reference evidence="2 3" key="1">
    <citation type="submission" date="2023-02" db="EMBL/GenBank/DDBJ databases">
        <title>LHISI_Scaffold_Assembly.</title>
        <authorList>
            <person name="Stuart O.P."/>
            <person name="Cleave R."/>
            <person name="Magrath M.J.L."/>
            <person name="Mikheyev A.S."/>
        </authorList>
    </citation>
    <scope>NUCLEOTIDE SEQUENCE [LARGE SCALE GENOMIC DNA]</scope>
    <source>
        <strain evidence="2">Daus_M_001</strain>
        <tissue evidence="2">Leg muscle</tissue>
    </source>
</reference>
<proteinExistence type="predicted"/>
<feature type="compositionally biased region" description="Basic and acidic residues" evidence="1">
    <location>
        <begin position="202"/>
        <end position="219"/>
    </location>
</feature>
<organism evidence="2 3">
    <name type="scientific">Dryococelus australis</name>
    <dbReference type="NCBI Taxonomy" id="614101"/>
    <lineage>
        <taxon>Eukaryota</taxon>
        <taxon>Metazoa</taxon>
        <taxon>Ecdysozoa</taxon>
        <taxon>Arthropoda</taxon>
        <taxon>Hexapoda</taxon>
        <taxon>Insecta</taxon>
        <taxon>Pterygota</taxon>
        <taxon>Neoptera</taxon>
        <taxon>Polyneoptera</taxon>
        <taxon>Phasmatodea</taxon>
        <taxon>Verophasmatodea</taxon>
        <taxon>Anareolatae</taxon>
        <taxon>Phasmatidae</taxon>
        <taxon>Eurycanthinae</taxon>
        <taxon>Dryococelus</taxon>
    </lineage>
</organism>
<keyword evidence="3" id="KW-1185">Reference proteome</keyword>
<dbReference type="EMBL" id="JARBHB010000003">
    <property type="protein sequence ID" value="KAJ8890385.1"/>
    <property type="molecule type" value="Genomic_DNA"/>
</dbReference>
<comment type="caution">
    <text evidence="2">The sequence shown here is derived from an EMBL/GenBank/DDBJ whole genome shotgun (WGS) entry which is preliminary data.</text>
</comment>
<evidence type="ECO:0000313" key="3">
    <source>
        <dbReference type="Proteomes" id="UP001159363"/>
    </source>
</evidence>
<name>A0ABQ9I183_9NEOP</name>
<protein>
    <submittedName>
        <fullName evidence="2">Uncharacterized protein</fullName>
    </submittedName>
</protein>
<evidence type="ECO:0000256" key="1">
    <source>
        <dbReference type="SAM" id="MobiDB-lite"/>
    </source>
</evidence>
<accession>A0ABQ9I183</accession>
<feature type="region of interest" description="Disordered" evidence="1">
    <location>
        <begin position="191"/>
        <end position="225"/>
    </location>
</feature>